<proteinExistence type="predicted"/>
<accession>A0A427XN04</accession>
<feature type="transmembrane region" description="Helical" evidence="1">
    <location>
        <begin position="84"/>
        <end position="111"/>
    </location>
</feature>
<feature type="transmembrane region" description="Helical" evidence="1">
    <location>
        <begin position="174"/>
        <end position="196"/>
    </location>
</feature>
<organism evidence="2 3">
    <name type="scientific">Saitozyma podzolica</name>
    <dbReference type="NCBI Taxonomy" id="1890683"/>
    <lineage>
        <taxon>Eukaryota</taxon>
        <taxon>Fungi</taxon>
        <taxon>Dikarya</taxon>
        <taxon>Basidiomycota</taxon>
        <taxon>Agaricomycotina</taxon>
        <taxon>Tremellomycetes</taxon>
        <taxon>Tremellales</taxon>
        <taxon>Trimorphomycetaceae</taxon>
        <taxon>Saitozyma</taxon>
    </lineage>
</organism>
<feature type="transmembrane region" description="Helical" evidence="1">
    <location>
        <begin position="52"/>
        <end position="72"/>
    </location>
</feature>
<feature type="transmembrane region" description="Helical" evidence="1">
    <location>
        <begin position="20"/>
        <end position="40"/>
    </location>
</feature>
<evidence type="ECO:0000313" key="2">
    <source>
        <dbReference type="EMBL" id="RSH80107.1"/>
    </source>
</evidence>
<sequence>MSSTDQSSITASTSNISRAASIANVVIYALAGVAVFIRLLRVKDNRFAHVCYLLLALIRIGTFVVRAVVSTLTPSTQPSYTGPVLAATILLVAGFLLIIEAIISLTLKWFLLLRAVEVKRRTSFRLHQVSHLLLGGIIALGVVGAVQQVGFITHPDTVTPSAWNTAKALRTSSGSLFLGILGAEICLVGWISRFMVIKVERPVNTRKTGCLLVGLTICCAVEAGYKLWSAITYDGWVVKEGAVGVMVVLPEILALILISTVDLSDLGDVRFVWQRRIEQEPVMENFGRSKDVESA</sequence>
<gene>
    <name evidence="2" type="ORF">EHS25_007309</name>
</gene>
<keyword evidence="1" id="KW-0472">Membrane</keyword>
<dbReference type="EMBL" id="RSCD01000037">
    <property type="protein sequence ID" value="RSH80107.1"/>
    <property type="molecule type" value="Genomic_DNA"/>
</dbReference>
<dbReference type="Proteomes" id="UP000279259">
    <property type="component" value="Unassembled WGS sequence"/>
</dbReference>
<keyword evidence="3" id="KW-1185">Reference proteome</keyword>
<feature type="transmembrane region" description="Helical" evidence="1">
    <location>
        <begin position="241"/>
        <end position="261"/>
    </location>
</feature>
<feature type="transmembrane region" description="Helical" evidence="1">
    <location>
        <begin position="208"/>
        <end position="229"/>
    </location>
</feature>
<protein>
    <submittedName>
        <fullName evidence="2">Uncharacterized protein</fullName>
    </submittedName>
</protein>
<keyword evidence="1" id="KW-1133">Transmembrane helix</keyword>
<dbReference type="AlphaFoldDB" id="A0A427XN04"/>
<keyword evidence="1" id="KW-0812">Transmembrane</keyword>
<feature type="transmembrane region" description="Helical" evidence="1">
    <location>
        <begin position="132"/>
        <end position="154"/>
    </location>
</feature>
<dbReference type="OrthoDB" id="2585574at2759"/>
<reference evidence="2 3" key="1">
    <citation type="submission" date="2018-11" db="EMBL/GenBank/DDBJ databases">
        <title>Genome sequence of Saitozyma podzolica DSM 27192.</title>
        <authorList>
            <person name="Aliyu H."/>
            <person name="Gorte O."/>
            <person name="Ochsenreither K."/>
        </authorList>
    </citation>
    <scope>NUCLEOTIDE SEQUENCE [LARGE SCALE GENOMIC DNA]</scope>
    <source>
        <strain evidence="2 3">DSM 27192</strain>
    </source>
</reference>
<comment type="caution">
    <text evidence="2">The sequence shown here is derived from an EMBL/GenBank/DDBJ whole genome shotgun (WGS) entry which is preliminary data.</text>
</comment>
<evidence type="ECO:0000313" key="3">
    <source>
        <dbReference type="Proteomes" id="UP000279259"/>
    </source>
</evidence>
<name>A0A427XN04_9TREE</name>
<evidence type="ECO:0000256" key="1">
    <source>
        <dbReference type="SAM" id="Phobius"/>
    </source>
</evidence>